<dbReference type="Pfam" id="PF05670">
    <property type="entry name" value="NFACT-R_1"/>
    <property type="match status" value="1"/>
</dbReference>
<dbReference type="Gene3D" id="2.30.310.10">
    <property type="entry name" value="ibrinogen binding protein from staphylococcus aureus domain"/>
    <property type="match status" value="1"/>
</dbReference>
<dbReference type="InterPro" id="IPR051608">
    <property type="entry name" value="RQC_Subunit_NEMF"/>
</dbReference>
<dbReference type="GO" id="GO:0043023">
    <property type="term" value="F:ribosomal large subunit binding"/>
    <property type="evidence" value="ECO:0007669"/>
    <property type="project" value="TreeGrafter"/>
</dbReference>
<dbReference type="EMBL" id="OUNR01000017">
    <property type="protein sequence ID" value="SPP65789.1"/>
    <property type="molecule type" value="Genomic_DNA"/>
</dbReference>
<feature type="compositionally biased region" description="Basic and acidic residues" evidence="1">
    <location>
        <begin position="340"/>
        <end position="353"/>
    </location>
</feature>
<dbReference type="GO" id="GO:0072344">
    <property type="term" value="P:rescue of stalled ribosome"/>
    <property type="evidence" value="ECO:0007669"/>
    <property type="project" value="TreeGrafter"/>
</dbReference>
<evidence type="ECO:0000313" key="4">
    <source>
        <dbReference type="Proteomes" id="UP000248168"/>
    </source>
</evidence>
<evidence type="ECO:0000313" key="3">
    <source>
        <dbReference type="EMBL" id="SPP65789.1"/>
    </source>
</evidence>
<dbReference type="GO" id="GO:0000049">
    <property type="term" value="F:tRNA binding"/>
    <property type="evidence" value="ECO:0007669"/>
    <property type="project" value="TreeGrafter"/>
</dbReference>
<dbReference type="Pfam" id="PF05833">
    <property type="entry name" value="NFACT_N"/>
    <property type="match status" value="2"/>
</dbReference>
<name>A0A330L952_9BACT</name>
<keyword evidence="4" id="KW-1185">Reference proteome</keyword>
<accession>A0A330L952</accession>
<dbReference type="AlphaFoldDB" id="A0A330L952"/>
<organism evidence="3 4">
    <name type="scientific">Nitrospira lenta</name>
    <dbReference type="NCBI Taxonomy" id="1436998"/>
    <lineage>
        <taxon>Bacteria</taxon>
        <taxon>Pseudomonadati</taxon>
        <taxon>Nitrospirota</taxon>
        <taxon>Nitrospiria</taxon>
        <taxon>Nitrospirales</taxon>
        <taxon>Nitrospiraceae</taxon>
        <taxon>Nitrospira</taxon>
    </lineage>
</organism>
<sequence length="482" mass="53651">MALTATEISQVVAEVAPALIGGWIQKAYQPTARTVVLEIRTPGHTHRLLLSAHPASTRLHLVTHALQNPPAPPAFCQYLRAHLHGARVDDLRQEGRDRVVALSLTTKTGSQRLIAELTGHNANFLVLDAEQRLLRDLNRSADMYGKPYQPPVLSAGAGPRERDARFAADARGRFGLSAAIESYYDEKESTDNTAAVRDARASQIRKTIKKQGRRVEAWRSDLAKAEKYRNYARYGELLKSNLGTIKKGLESIVVVDYFDELLPEITIPLDPTKSAQGNMDDYFRKQRKHATAERELLPRIAQGEAEIDGLRRELQSIEQGTWQPAPPQASVNAPTRRRDRSPSSKERPDERRGPFRRFTSSDGLPIFVGRNARENDELTFGLAKSDDLWLHARGTPGSHVVVRLEKGSDPPPETIRDAATLALLYSDLKKSGKGEVIYARRKWVKKAKGQAPGAVTVTQDKSLHVSLDKKRLDALKARSAQE</sequence>
<dbReference type="PANTHER" id="PTHR15239:SF6">
    <property type="entry name" value="RIBOSOME QUALITY CONTROL COMPLEX SUBUNIT NEMF"/>
    <property type="match status" value="1"/>
</dbReference>
<dbReference type="OrthoDB" id="9766163at2"/>
<dbReference type="InterPro" id="IPR008532">
    <property type="entry name" value="NFACT_RNA-bd"/>
</dbReference>
<proteinExistence type="predicted"/>
<dbReference type="RefSeq" id="WP_121990022.1">
    <property type="nucleotide sequence ID" value="NZ_OUNR01000017.1"/>
</dbReference>
<dbReference type="GO" id="GO:1990112">
    <property type="term" value="C:RQC complex"/>
    <property type="evidence" value="ECO:0007669"/>
    <property type="project" value="TreeGrafter"/>
</dbReference>
<dbReference type="InParanoid" id="A0A330L952"/>
<dbReference type="Proteomes" id="UP000248168">
    <property type="component" value="Unassembled WGS sequence"/>
</dbReference>
<protein>
    <recommendedName>
        <fullName evidence="2">NFACT RNA-binding domain-containing protein</fullName>
    </recommendedName>
</protein>
<evidence type="ECO:0000259" key="2">
    <source>
        <dbReference type="Pfam" id="PF05670"/>
    </source>
</evidence>
<feature type="domain" description="NFACT RNA-binding" evidence="2">
    <location>
        <begin position="355"/>
        <end position="449"/>
    </location>
</feature>
<feature type="region of interest" description="Disordered" evidence="1">
    <location>
        <begin position="317"/>
        <end position="358"/>
    </location>
</feature>
<evidence type="ECO:0000256" key="1">
    <source>
        <dbReference type="SAM" id="MobiDB-lite"/>
    </source>
</evidence>
<dbReference type="PANTHER" id="PTHR15239">
    <property type="entry name" value="NUCLEAR EXPORT MEDIATOR FACTOR NEMF"/>
    <property type="match status" value="1"/>
</dbReference>
<gene>
    <name evidence="3" type="ORF">NITLEN_40262</name>
</gene>
<reference evidence="4" key="1">
    <citation type="submission" date="2018-04" db="EMBL/GenBank/DDBJ databases">
        <authorList>
            <person name="Lucker S."/>
            <person name="Sakoula D."/>
        </authorList>
    </citation>
    <scope>NUCLEOTIDE SEQUENCE [LARGE SCALE GENOMIC DNA]</scope>
</reference>